<evidence type="ECO:0000256" key="1">
    <source>
        <dbReference type="ARBA" id="ARBA00004141"/>
    </source>
</evidence>
<keyword evidence="5 6" id="KW-0472">Membrane</keyword>
<keyword evidence="4 6" id="KW-1133">Transmembrane helix</keyword>
<proteinExistence type="inferred from homology"/>
<organism evidence="7 8">
    <name type="scientific">Luteococcus peritonei</name>
    <dbReference type="NCBI Taxonomy" id="88874"/>
    <lineage>
        <taxon>Bacteria</taxon>
        <taxon>Bacillati</taxon>
        <taxon>Actinomycetota</taxon>
        <taxon>Actinomycetes</taxon>
        <taxon>Propionibacteriales</taxon>
        <taxon>Propionibacteriaceae</taxon>
        <taxon>Luteococcus</taxon>
    </lineage>
</organism>
<evidence type="ECO:0000256" key="2">
    <source>
        <dbReference type="ARBA" id="ARBA00007511"/>
    </source>
</evidence>
<gene>
    <name evidence="7" type="ORF">ACFSCS_09160</name>
</gene>
<keyword evidence="3 6" id="KW-0812">Transmembrane</keyword>
<dbReference type="InterPro" id="IPR022369">
    <property type="entry name" value="Integral_membrane_TerC_rswitch"/>
</dbReference>
<reference evidence="8" key="1">
    <citation type="journal article" date="2019" name="Int. J. Syst. Evol. Microbiol.">
        <title>The Global Catalogue of Microorganisms (GCM) 10K type strain sequencing project: providing services to taxonomists for standard genome sequencing and annotation.</title>
        <authorList>
            <consortium name="The Broad Institute Genomics Platform"/>
            <consortium name="The Broad Institute Genome Sequencing Center for Infectious Disease"/>
            <person name="Wu L."/>
            <person name="Ma J."/>
        </authorList>
    </citation>
    <scope>NUCLEOTIDE SEQUENCE [LARGE SCALE GENOMIC DNA]</scope>
    <source>
        <strain evidence="8">CAIM 431</strain>
    </source>
</reference>
<feature type="transmembrane region" description="Helical" evidence="6">
    <location>
        <begin position="39"/>
        <end position="59"/>
    </location>
</feature>
<accession>A0ABW4RVQ5</accession>
<keyword evidence="8" id="KW-1185">Reference proteome</keyword>
<dbReference type="PANTHER" id="PTHR30238:SF0">
    <property type="entry name" value="THYLAKOID MEMBRANE PROTEIN TERC, CHLOROPLASTIC"/>
    <property type="match status" value="1"/>
</dbReference>
<feature type="transmembrane region" description="Helical" evidence="6">
    <location>
        <begin position="103"/>
        <end position="125"/>
    </location>
</feature>
<feature type="transmembrane region" description="Helical" evidence="6">
    <location>
        <begin position="197"/>
        <end position="219"/>
    </location>
</feature>
<evidence type="ECO:0000256" key="4">
    <source>
        <dbReference type="ARBA" id="ARBA00022989"/>
    </source>
</evidence>
<protein>
    <submittedName>
        <fullName evidence="7">TerC family protein</fullName>
    </submittedName>
</protein>
<feature type="transmembrane region" description="Helical" evidence="6">
    <location>
        <begin position="6"/>
        <end position="27"/>
    </location>
</feature>
<feature type="transmembrane region" description="Helical" evidence="6">
    <location>
        <begin position="79"/>
        <end position="96"/>
    </location>
</feature>
<sequence length="405" mass="44436">MVVPPLVWGLTIAFIVGLLAFDFFFHVRKAHIPTLREAATWSAIYVGIAIAFGIGLWLLGGDQAGTEYFAGYITEKALSVDNLFVFLIIMSSFRVPRADQQKVLLFGIVVALVARTGFILLGAALINSFAWVFYLFGLVLLVTAGNMLKPESTEGDGHGADNIMIRIARKLFKTSEVYDGDKLFTVVDGKKVMTPMLLVMAAIGGTDILFALDSIPAIFGLTQNTFIVFTATAFSLLGLRQLYFLIDGLLDRLIYLSYGLAAILGFIGVKLILHALHENTLGFINDGNPVHVVEISTGFSLSVILGVLAVTIVASLLSPKGKAHTAVNNARRHAQAYLDLDWESDPDERERTWAKLVREKAQIELMPARYRDEIRDQRELVELLDAATAMHDERQRAGHGAAALL</sequence>
<evidence type="ECO:0000313" key="8">
    <source>
        <dbReference type="Proteomes" id="UP001597326"/>
    </source>
</evidence>
<evidence type="ECO:0000256" key="6">
    <source>
        <dbReference type="SAM" id="Phobius"/>
    </source>
</evidence>
<dbReference type="RefSeq" id="WP_343874635.1">
    <property type="nucleotide sequence ID" value="NZ_BAAAIX010000027.1"/>
</dbReference>
<feature type="transmembrane region" description="Helical" evidence="6">
    <location>
        <begin position="295"/>
        <end position="317"/>
    </location>
</feature>
<feature type="transmembrane region" description="Helical" evidence="6">
    <location>
        <begin position="225"/>
        <end position="246"/>
    </location>
</feature>
<evidence type="ECO:0000256" key="3">
    <source>
        <dbReference type="ARBA" id="ARBA00022692"/>
    </source>
</evidence>
<name>A0ABW4RVQ5_9ACTN</name>
<dbReference type="Pfam" id="PF03741">
    <property type="entry name" value="TerC"/>
    <property type="match status" value="1"/>
</dbReference>
<dbReference type="PANTHER" id="PTHR30238">
    <property type="entry name" value="MEMBRANE BOUND PREDICTED REDOX MODULATOR"/>
    <property type="match status" value="1"/>
</dbReference>
<feature type="transmembrane region" description="Helical" evidence="6">
    <location>
        <begin position="253"/>
        <end position="275"/>
    </location>
</feature>
<comment type="subcellular location">
    <subcellularLocation>
        <location evidence="1">Membrane</location>
        <topology evidence="1">Multi-pass membrane protein</topology>
    </subcellularLocation>
</comment>
<comment type="caution">
    <text evidence="7">The sequence shown here is derived from an EMBL/GenBank/DDBJ whole genome shotgun (WGS) entry which is preliminary data.</text>
</comment>
<evidence type="ECO:0000256" key="5">
    <source>
        <dbReference type="ARBA" id="ARBA00023136"/>
    </source>
</evidence>
<dbReference type="EMBL" id="JBHUFZ010000019">
    <property type="protein sequence ID" value="MFD1890346.1"/>
    <property type="molecule type" value="Genomic_DNA"/>
</dbReference>
<feature type="transmembrane region" description="Helical" evidence="6">
    <location>
        <begin position="131"/>
        <end position="148"/>
    </location>
</feature>
<comment type="similarity">
    <text evidence="2">Belongs to the TerC family.</text>
</comment>
<evidence type="ECO:0000313" key="7">
    <source>
        <dbReference type="EMBL" id="MFD1890346.1"/>
    </source>
</evidence>
<dbReference type="NCBIfam" id="TIGR03718">
    <property type="entry name" value="R_switched_Alx"/>
    <property type="match status" value="1"/>
</dbReference>
<dbReference type="Proteomes" id="UP001597326">
    <property type="component" value="Unassembled WGS sequence"/>
</dbReference>
<dbReference type="InterPro" id="IPR005496">
    <property type="entry name" value="Integral_membrane_TerC"/>
</dbReference>